<dbReference type="AlphaFoldDB" id="A0A4S9KII4"/>
<evidence type="ECO:0000259" key="1">
    <source>
        <dbReference type="Pfam" id="PF13358"/>
    </source>
</evidence>
<dbReference type="PANTHER" id="PTHR46564:SF1">
    <property type="entry name" value="TRANSPOSASE"/>
    <property type="match status" value="1"/>
</dbReference>
<feature type="domain" description="Tc1-like transposase DDE" evidence="1">
    <location>
        <begin position="3"/>
        <end position="129"/>
    </location>
</feature>
<dbReference type="SUPFAM" id="SSF53098">
    <property type="entry name" value="Ribonuclease H-like"/>
    <property type="match status" value="1"/>
</dbReference>
<dbReference type="EMBL" id="QZBD01000416">
    <property type="protein sequence ID" value="THY15398.1"/>
    <property type="molecule type" value="Genomic_DNA"/>
</dbReference>
<dbReference type="PANTHER" id="PTHR46564">
    <property type="entry name" value="TRANSPOSASE"/>
    <property type="match status" value="1"/>
</dbReference>
<dbReference type="Gene3D" id="3.30.420.10">
    <property type="entry name" value="Ribonuclease H-like superfamily/Ribonuclease H"/>
    <property type="match status" value="1"/>
</dbReference>
<proteinExistence type="predicted"/>
<dbReference type="InterPro" id="IPR038717">
    <property type="entry name" value="Tc1-like_DDE_dom"/>
</dbReference>
<dbReference type="InterPro" id="IPR036397">
    <property type="entry name" value="RNaseH_sf"/>
</dbReference>
<protein>
    <recommendedName>
        <fullName evidence="1">Tc1-like transposase DDE domain-containing protein</fullName>
    </recommendedName>
</protein>
<dbReference type="InterPro" id="IPR012337">
    <property type="entry name" value="RNaseH-like_sf"/>
</dbReference>
<organism evidence="2 3">
    <name type="scientific">Aureobasidium pullulans</name>
    <name type="common">Black yeast</name>
    <name type="synonym">Pullularia pullulans</name>
    <dbReference type="NCBI Taxonomy" id="5580"/>
    <lineage>
        <taxon>Eukaryota</taxon>
        <taxon>Fungi</taxon>
        <taxon>Dikarya</taxon>
        <taxon>Ascomycota</taxon>
        <taxon>Pezizomycotina</taxon>
        <taxon>Dothideomycetes</taxon>
        <taxon>Dothideomycetidae</taxon>
        <taxon>Dothideales</taxon>
        <taxon>Saccotheciaceae</taxon>
        <taxon>Aureobasidium</taxon>
    </lineage>
</organism>
<gene>
    <name evidence="2" type="ORF">D6D01_07905</name>
</gene>
<sequence length="176" mass="20232">MFRRRSWSAIGLPAYTRSELLSKVRCSVLPALDIHGYVPGATLVVEGAVTQAMYEHWLETVVLPQSEPYPGRRSIIIMDNCSTHHSDKITELYGQFGVQLLYLPPYSPHLNPIEQTFHLLKHWLRKHRDLAPRVDEFDEPEAYKAAWIEHLEKATAWALDDVSISNLFVRSRVPTI</sequence>
<dbReference type="Proteomes" id="UP000306584">
    <property type="component" value="Unassembled WGS sequence"/>
</dbReference>
<evidence type="ECO:0000313" key="2">
    <source>
        <dbReference type="EMBL" id="THY15398.1"/>
    </source>
</evidence>
<name>A0A4S9KII4_AURPU</name>
<dbReference type="GO" id="GO:0003676">
    <property type="term" value="F:nucleic acid binding"/>
    <property type="evidence" value="ECO:0007669"/>
    <property type="project" value="InterPro"/>
</dbReference>
<reference evidence="2 3" key="1">
    <citation type="submission" date="2018-10" db="EMBL/GenBank/DDBJ databases">
        <title>Fifty Aureobasidium pullulans genomes reveal a recombining polyextremotolerant generalist.</title>
        <authorList>
            <person name="Gostincar C."/>
            <person name="Turk M."/>
            <person name="Zajc J."/>
            <person name="Gunde-Cimerman N."/>
        </authorList>
    </citation>
    <scope>NUCLEOTIDE SEQUENCE [LARGE SCALE GENOMIC DNA]</scope>
    <source>
        <strain evidence="2 3">EXF-6604</strain>
    </source>
</reference>
<dbReference type="Pfam" id="PF13358">
    <property type="entry name" value="DDE_3"/>
    <property type="match status" value="1"/>
</dbReference>
<comment type="caution">
    <text evidence="2">The sequence shown here is derived from an EMBL/GenBank/DDBJ whole genome shotgun (WGS) entry which is preliminary data.</text>
</comment>
<evidence type="ECO:0000313" key="3">
    <source>
        <dbReference type="Proteomes" id="UP000306584"/>
    </source>
</evidence>
<accession>A0A4S9KII4</accession>